<dbReference type="InterPro" id="IPR015797">
    <property type="entry name" value="NUDIX_hydrolase-like_dom_sf"/>
</dbReference>
<dbReference type="Proteomes" id="UP001516464">
    <property type="component" value="Unassembled WGS sequence"/>
</dbReference>
<proteinExistence type="inferred from homology"/>
<reference evidence="8 9" key="1">
    <citation type="submission" date="2019-01" db="EMBL/GenBank/DDBJ databases">
        <title>Genomes sequencing and comparative genomics of infectious freshwater microsporidia, Cucumispora dikerogammari and Thelohania contejeani.</title>
        <authorList>
            <person name="Cormier A."/>
            <person name="Giraud I."/>
            <person name="Wattier R."/>
            <person name="Teixeira M."/>
            <person name="Grandjean F."/>
            <person name="Rigaud T."/>
            <person name="Cordaux R."/>
        </authorList>
    </citation>
    <scope>NUCLEOTIDE SEQUENCE [LARGE SCALE GENOMIC DNA]</scope>
    <source>
        <strain evidence="8">T1</strain>
        <tissue evidence="8">Spores</tissue>
    </source>
</reference>
<dbReference type="PROSITE" id="PS51462">
    <property type="entry name" value="NUDIX"/>
    <property type="match status" value="1"/>
</dbReference>
<evidence type="ECO:0000256" key="1">
    <source>
        <dbReference type="ARBA" id="ARBA00004826"/>
    </source>
</evidence>
<protein>
    <recommendedName>
        <fullName evidence="3">isopentenyl-diphosphate Delta-isomerase</fullName>
        <ecNumber evidence="3">5.3.3.2</ecNumber>
    </recommendedName>
</protein>
<dbReference type="PANTHER" id="PTHR10885">
    <property type="entry name" value="ISOPENTENYL-DIPHOSPHATE DELTA-ISOMERASE"/>
    <property type="match status" value="1"/>
</dbReference>
<keyword evidence="5" id="KW-0413">Isomerase</keyword>
<comment type="catalytic activity">
    <reaction evidence="6">
        <text>isopentenyl diphosphate = dimethylallyl diphosphate</text>
        <dbReference type="Rhea" id="RHEA:23284"/>
        <dbReference type="ChEBI" id="CHEBI:57623"/>
        <dbReference type="ChEBI" id="CHEBI:128769"/>
        <dbReference type="EC" id="5.3.3.2"/>
    </reaction>
    <physiologicalReaction direction="left-to-right" evidence="6">
        <dbReference type="Rhea" id="RHEA:23285"/>
    </physiologicalReaction>
</comment>
<dbReference type="PANTHER" id="PTHR10885:SF0">
    <property type="entry name" value="ISOPENTENYL-DIPHOSPHATE DELTA-ISOMERASE"/>
    <property type="match status" value="1"/>
</dbReference>
<evidence type="ECO:0000256" key="6">
    <source>
        <dbReference type="ARBA" id="ARBA00029294"/>
    </source>
</evidence>
<evidence type="ECO:0000256" key="4">
    <source>
        <dbReference type="ARBA" id="ARBA00023229"/>
    </source>
</evidence>
<evidence type="ECO:0000259" key="7">
    <source>
        <dbReference type="PROSITE" id="PS51462"/>
    </source>
</evidence>
<dbReference type="InterPro" id="IPR011876">
    <property type="entry name" value="IsopentenylPP_isomerase_typ1"/>
</dbReference>
<name>A0ABQ7HZI2_9MICR</name>
<dbReference type="CDD" id="cd02885">
    <property type="entry name" value="NUDIX_IPP_Isomerase"/>
    <property type="match status" value="1"/>
</dbReference>
<comment type="caution">
    <text evidence="8">The sequence shown here is derived from an EMBL/GenBank/DDBJ whole genome shotgun (WGS) entry which is preliminary data.</text>
</comment>
<feature type="domain" description="Nudix hydrolase" evidence="7">
    <location>
        <begin position="33"/>
        <end position="207"/>
    </location>
</feature>
<evidence type="ECO:0000313" key="8">
    <source>
        <dbReference type="EMBL" id="KAF7683597.1"/>
    </source>
</evidence>
<evidence type="ECO:0000256" key="3">
    <source>
        <dbReference type="ARBA" id="ARBA00012057"/>
    </source>
</evidence>
<dbReference type="EC" id="5.3.3.2" evidence="3"/>
<accession>A0ABQ7HZI2</accession>
<comment type="pathway">
    <text evidence="1">Isoprenoid biosynthesis; dimethylallyl diphosphate biosynthesis; dimethylallyl diphosphate from isopentenyl diphosphate: step 1/1.</text>
</comment>
<sequence>MDNFKKKLIIVNEKDEIIGTKMAWNGHLLPKPILHRAFSVFAFDKNNRLLIQKRAKEKRVFPGLWANTCCSHPFINPRSFIDPIGDAKSHAIARLEYEMGITGINESDLHFHGRILYKAIPNEEWGEQKGKDIPIQKYEDFNSENEILEEENGFGEYEMDYIFVLTKPVSPVPRKSEVEDWKYITKDELAKLNGIVPWVRIIMGMYDVFEMVNH</sequence>
<dbReference type="Gene3D" id="3.90.79.10">
    <property type="entry name" value="Nucleoside Triphosphate Pyrophosphohydrolase"/>
    <property type="match status" value="1"/>
</dbReference>
<keyword evidence="4" id="KW-0414">Isoprene biosynthesis</keyword>
<evidence type="ECO:0000256" key="2">
    <source>
        <dbReference type="ARBA" id="ARBA00007579"/>
    </source>
</evidence>
<keyword evidence="9" id="KW-1185">Reference proteome</keyword>
<evidence type="ECO:0000256" key="5">
    <source>
        <dbReference type="ARBA" id="ARBA00023235"/>
    </source>
</evidence>
<dbReference type="InterPro" id="IPR000086">
    <property type="entry name" value="NUDIX_hydrolase_dom"/>
</dbReference>
<comment type="similarity">
    <text evidence="2">Belongs to the IPP isomerase type 1 family.</text>
</comment>
<evidence type="ECO:0000313" key="9">
    <source>
        <dbReference type="Proteomes" id="UP001516464"/>
    </source>
</evidence>
<dbReference type="SUPFAM" id="SSF55811">
    <property type="entry name" value="Nudix"/>
    <property type="match status" value="1"/>
</dbReference>
<organism evidence="8 9">
    <name type="scientific">Astathelohania contejeani</name>
    <dbReference type="NCBI Taxonomy" id="164912"/>
    <lineage>
        <taxon>Eukaryota</taxon>
        <taxon>Fungi</taxon>
        <taxon>Fungi incertae sedis</taxon>
        <taxon>Microsporidia</taxon>
        <taxon>Astathelohaniidae</taxon>
        <taxon>Astathelohania</taxon>
    </lineage>
</organism>
<dbReference type="EMBL" id="SBIQ01000070">
    <property type="protein sequence ID" value="KAF7683597.1"/>
    <property type="molecule type" value="Genomic_DNA"/>
</dbReference>
<gene>
    <name evidence="8" type="primary">IDI1</name>
    <name evidence="8" type="ORF">TCON_1196</name>
</gene>
<dbReference type="PIRSF" id="PIRSF018427">
    <property type="entry name" value="Isopntndiph_ism"/>
    <property type="match status" value="1"/>
</dbReference>
<dbReference type="Pfam" id="PF00293">
    <property type="entry name" value="NUDIX"/>
    <property type="match status" value="1"/>
</dbReference>